<feature type="region of interest" description="Disordered" evidence="2">
    <location>
        <begin position="480"/>
        <end position="499"/>
    </location>
</feature>
<sequence length="544" mass="62421">MEAFSGYGKVIDTYIAYNNPGRQEKRYTFVFVRFSNCEEATKAVKLGNNRRIDGFTIKVFLGNNQDKTYKSEEATAANKSFTSKANKKEFDKFTNRRSYKEVLLKKNISEDTGPAFTAPIEKHSEIHDRPKPVVDPYHFSIPAKELEWMDNCLVGQIKVMHDASFVEQALISDGFKVKVSVWLGYYAILQFKEQEQIEIFWDLKKSLLESWFDDIDCLEHFSSLKKLKVWVTLENVPIVAWNNTMFNSIASRWRSVIKIDDDTFQKNRFDNARILMGIKCLSDVPSSICIFINGNNYHIRISVSSYEDERCWIDADQMKSHNEVQLEEESDEEASCHQEDFVPKVKEKTAGINHKKVENLDNCHISLDDHLLDNTRVKEANLPSDGLRIDTSLGSNKLVEIPIVNGFESTKVSPESSGPFISELDKETGLFSIKPKYLKIQSSWGPDFSRLEMDKSQVRLSPTLVLGKSLQGKIKVNVRKSKHISKSRNDGRDYKSREDEGDLLSYEARNALEIFNSVGLYFAISNEIVSSRLEQIERENAMQV</sequence>
<accession>A0ABR2ESD9</accession>
<evidence type="ECO:0000256" key="1">
    <source>
        <dbReference type="PROSITE-ProRule" id="PRU00176"/>
    </source>
</evidence>
<feature type="domain" description="RRM" evidence="3">
    <location>
        <begin position="1"/>
        <end position="64"/>
    </location>
</feature>
<gene>
    <name evidence="4" type="ORF">V6N12_058489</name>
</gene>
<protein>
    <recommendedName>
        <fullName evidence="3">RRM domain-containing protein</fullName>
    </recommendedName>
</protein>
<dbReference type="Gene3D" id="3.30.70.330">
    <property type="match status" value="1"/>
</dbReference>
<dbReference type="Proteomes" id="UP001472677">
    <property type="component" value="Unassembled WGS sequence"/>
</dbReference>
<dbReference type="PROSITE" id="PS50102">
    <property type="entry name" value="RRM"/>
    <property type="match status" value="1"/>
</dbReference>
<keyword evidence="5" id="KW-1185">Reference proteome</keyword>
<dbReference type="InterPro" id="IPR040256">
    <property type="entry name" value="At4g02000-like"/>
</dbReference>
<comment type="caution">
    <text evidence="4">The sequence shown here is derived from an EMBL/GenBank/DDBJ whole genome shotgun (WGS) entry which is preliminary data.</text>
</comment>
<keyword evidence="1" id="KW-0694">RNA-binding</keyword>
<reference evidence="4 5" key="1">
    <citation type="journal article" date="2024" name="G3 (Bethesda)">
        <title>Genome assembly of Hibiscus sabdariffa L. provides insights into metabolisms of medicinal natural products.</title>
        <authorList>
            <person name="Kim T."/>
        </authorList>
    </citation>
    <scope>NUCLEOTIDE SEQUENCE [LARGE SCALE GENOMIC DNA]</scope>
    <source>
        <strain evidence="4">TK-2024</strain>
        <tissue evidence="4">Old leaves</tissue>
    </source>
</reference>
<dbReference type="InterPro" id="IPR012677">
    <property type="entry name" value="Nucleotide-bd_a/b_plait_sf"/>
</dbReference>
<evidence type="ECO:0000313" key="4">
    <source>
        <dbReference type="EMBL" id="KAK8564910.1"/>
    </source>
</evidence>
<evidence type="ECO:0000259" key="3">
    <source>
        <dbReference type="PROSITE" id="PS50102"/>
    </source>
</evidence>
<dbReference type="InterPro" id="IPR000504">
    <property type="entry name" value="RRM_dom"/>
</dbReference>
<proteinExistence type="predicted"/>
<name>A0ABR2ESD9_9ROSI</name>
<dbReference type="PANTHER" id="PTHR31286:SF180">
    <property type="entry name" value="OS10G0362600 PROTEIN"/>
    <property type="match status" value="1"/>
</dbReference>
<dbReference type="PANTHER" id="PTHR31286">
    <property type="entry name" value="GLYCINE-RICH CELL WALL STRUCTURAL PROTEIN 1.8-LIKE"/>
    <property type="match status" value="1"/>
</dbReference>
<dbReference type="CDD" id="cd00590">
    <property type="entry name" value="RRM_SF"/>
    <property type="match status" value="1"/>
</dbReference>
<evidence type="ECO:0000256" key="2">
    <source>
        <dbReference type="SAM" id="MobiDB-lite"/>
    </source>
</evidence>
<dbReference type="SUPFAM" id="SSF54928">
    <property type="entry name" value="RNA-binding domain, RBD"/>
    <property type="match status" value="1"/>
</dbReference>
<evidence type="ECO:0000313" key="5">
    <source>
        <dbReference type="Proteomes" id="UP001472677"/>
    </source>
</evidence>
<organism evidence="4 5">
    <name type="scientific">Hibiscus sabdariffa</name>
    <name type="common">roselle</name>
    <dbReference type="NCBI Taxonomy" id="183260"/>
    <lineage>
        <taxon>Eukaryota</taxon>
        <taxon>Viridiplantae</taxon>
        <taxon>Streptophyta</taxon>
        <taxon>Embryophyta</taxon>
        <taxon>Tracheophyta</taxon>
        <taxon>Spermatophyta</taxon>
        <taxon>Magnoliopsida</taxon>
        <taxon>eudicotyledons</taxon>
        <taxon>Gunneridae</taxon>
        <taxon>Pentapetalae</taxon>
        <taxon>rosids</taxon>
        <taxon>malvids</taxon>
        <taxon>Malvales</taxon>
        <taxon>Malvaceae</taxon>
        <taxon>Malvoideae</taxon>
        <taxon>Hibiscus</taxon>
    </lineage>
</organism>
<dbReference type="EMBL" id="JBBPBM010000010">
    <property type="protein sequence ID" value="KAK8564910.1"/>
    <property type="molecule type" value="Genomic_DNA"/>
</dbReference>
<dbReference type="InterPro" id="IPR035979">
    <property type="entry name" value="RBD_domain_sf"/>
</dbReference>
<dbReference type="Pfam" id="PF00076">
    <property type="entry name" value="RRM_1"/>
    <property type="match status" value="1"/>
</dbReference>
<feature type="compositionally biased region" description="Basic and acidic residues" evidence="2">
    <location>
        <begin position="487"/>
        <end position="498"/>
    </location>
</feature>